<dbReference type="EC" id="2.7.13.3" evidence="3"/>
<dbReference type="SMART" id="SM00091">
    <property type="entry name" value="PAS"/>
    <property type="match status" value="1"/>
</dbReference>
<sequence length="571" mass="65119">MKKKFMLYMFLTLLFSLTIVVTSFIIIVNYQNTENTKKMLKANNQLVINILENAEKEELDSVIKKSFNGNEIRVTIIDRNGVVVGDSKMDSNTMENHNNREEIILARTNGSRYAIRHSDSTKIDSMYFTTLFNDGYVVRSAIGMKIVSGFEKEYGKYYIMIILISIIISIFFSSKFSMGFVKPIKDLEFITSRITAGELDRRVNIYSKDEIGQLSRTFNKMADKLQLNINDVIDKQNKLEAILTSMDSGVIAVDKNFRVIMINPYANKIFGIDKDIIGCNLLDYVRSFELEDILKNTVDEYDEYREIKILSPKERDLRIRTADINNGRQLIGTVAVVQDVTDIKRLENMRSQFVANVSHELKTPLTSIKGFAETLRYVEDSANKEKFLNIINDEAERLTRLINDILALSHIENNKDAKQELIDVDKVVEDVCHLVSSYAKKKNISLNIEGDKCPRIYGDTDRFKQIILNLVDNGIKYTEDNAKVLIKKELKDKDLVITIKDTGVGIPKEDIGRIFERFYRVDKARSRAEGGTGLGLAIVKHIVLSFNGRIDVESEVGKGSKFIVTIPIVRA</sequence>
<evidence type="ECO:0000256" key="6">
    <source>
        <dbReference type="ARBA" id="ARBA00022777"/>
    </source>
</evidence>
<evidence type="ECO:0000256" key="2">
    <source>
        <dbReference type="ARBA" id="ARBA00004370"/>
    </source>
</evidence>
<feature type="transmembrane region" description="Helical" evidence="8">
    <location>
        <begin position="154"/>
        <end position="172"/>
    </location>
</feature>
<dbReference type="Pfam" id="PF13188">
    <property type="entry name" value="PAS_8"/>
    <property type="match status" value="1"/>
</dbReference>
<dbReference type="EMBL" id="JAHLQF010000002">
    <property type="protein sequence ID" value="MBU5484967.1"/>
    <property type="molecule type" value="Genomic_DNA"/>
</dbReference>
<comment type="catalytic activity">
    <reaction evidence="1">
        <text>ATP + protein L-histidine = ADP + protein N-phospho-L-histidine.</text>
        <dbReference type="EC" id="2.7.13.3"/>
    </reaction>
</comment>
<evidence type="ECO:0000313" key="12">
    <source>
        <dbReference type="EMBL" id="MBU5484967.1"/>
    </source>
</evidence>
<dbReference type="InterPro" id="IPR050351">
    <property type="entry name" value="BphY/WalK/GraS-like"/>
</dbReference>
<protein>
    <recommendedName>
        <fullName evidence="3">histidine kinase</fullName>
        <ecNumber evidence="3">2.7.13.3</ecNumber>
    </recommendedName>
</protein>
<keyword evidence="6" id="KW-0418">Kinase</keyword>
<dbReference type="NCBIfam" id="TIGR00229">
    <property type="entry name" value="sensory_box"/>
    <property type="match status" value="1"/>
</dbReference>
<comment type="caution">
    <text evidence="12">The sequence shown here is derived from an EMBL/GenBank/DDBJ whole genome shotgun (WGS) entry which is preliminary data.</text>
</comment>
<dbReference type="PANTHER" id="PTHR45453:SF1">
    <property type="entry name" value="PHOSPHATE REGULON SENSOR PROTEIN PHOR"/>
    <property type="match status" value="1"/>
</dbReference>
<name>A0ABS6EID0_9CLOT</name>
<dbReference type="InterPro" id="IPR000014">
    <property type="entry name" value="PAS"/>
</dbReference>
<dbReference type="Pfam" id="PF00672">
    <property type="entry name" value="HAMP"/>
    <property type="match status" value="1"/>
</dbReference>
<dbReference type="CDD" id="cd00082">
    <property type="entry name" value="HisKA"/>
    <property type="match status" value="1"/>
</dbReference>
<evidence type="ECO:0000256" key="5">
    <source>
        <dbReference type="ARBA" id="ARBA00022679"/>
    </source>
</evidence>
<dbReference type="CDD" id="cd00130">
    <property type="entry name" value="PAS"/>
    <property type="match status" value="1"/>
</dbReference>
<keyword evidence="8" id="KW-0472">Membrane</keyword>
<feature type="domain" description="HAMP" evidence="11">
    <location>
        <begin position="178"/>
        <end position="230"/>
    </location>
</feature>
<evidence type="ECO:0000256" key="3">
    <source>
        <dbReference type="ARBA" id="ARBA00012438"/>
    </source>
</evidence>
<dbReference type="Pfam" id="PF00512">
    <property type="entry name" value="HisKA"/>
    <property type="match status" value="1"/>
</dbReference>
<dbReference type="InterPro" id="IPR003661">
    <property type="entry name" value="HisK_dim/P_dom"/>
</dbReference>
<evidence type="ECO:0000259" key="9">
    <source>
        <dbReference type="PROSITE" id="PS50109"/>
    </source>
</evidence>
<dbReference type="Proteomes" id="UP000726170">
    <property type="component" value="Unassembled WGS sequence"/>
</dbReference>
<proteinExistence type="predicted"/>
<evidence type="ECO:0000256" key="4">
    <source>
        <dbReference type="ARBA" id="ARBA00022553"/>
    </source>
</evidence>
<comment type="subcellular location">
    <subcellularLocation>
        <location evidence="2">Membrane</location>
    </subcellularLocation>
</comment>
<evidence type="ECO:0000256" key="7">
    <source>
        <dbReference type="ARBA" id="ARBA00023012"/>
    </source>
</evidence>
<dbReference type="InterPro" id="IPR003594">
    <property type="entry name" value="HATPase_dom"/>
</dbReference>
<keyword evidence="7" id="KW-0902">Two-component regulatory system</keyword>
<keyword evidence="8" id="KW-1133">Transmembrane helix</keyword>
<dbReference type="PROSITE" id="PS50112">
    <property type="entry name" value="PAS"/>
    <property type="match status" value="1"/>
</dbReference>
<evidence type="ECO:0000256" key="1">
    <source>
        <dbReference type="ARBA" id="ARBA00000085"/>
    </source>
</evidence>
<feature type="domain" description="PAS" evidence="10">
    <location>
        <begin position="235"/>
        <end position="275"/>
    </location>
</feature>
<dbReference type="SMART" id="SM00304">
    <property type="entry name" value="HAMP"/>
    <property type="match status" value="1"/>
</dbReference>
<keyword evidence="5" id="KW-0808">Transferase</keyword>
<dbReference type="PANTHER" id="PTHR45453">
    <property type="entry name" value="PHOSPHATE REGULON SENSOR PROTEIN PHOR"/>
    <property type="match status" value="1"/>
</dbReference>
<accession>A0ABS6EID0</accession>
<dbReference type="NCBIfam" id="NF046044">
    <property type="entry name" value="PnpS"/>
    <property type="match status" value="1"/>
</dbReference>
<evidence type="ECO:0000256" key="8">
    <source>
        <dbReference type="SAM" id="Phobius"/>
    </source>
</evidence>
<dbReference type="SMART" id="SM00388">
    <property type="entry name" value="HisKA"/>
    <property type="match status" value="1"/>
</dbReference>
<dbReference type="PROSITE" id="PS50109">
    <property type="entry name" value="HIS_KIN"/>
    <property type="match status" value="1"/>
</dbReference>
<dbReference type="Pfam" id="PF02518">
    <property type="entry name" value="HATPase_c"/>
    <property type="match status" value="1"/>
</dbReference>
<evidence type="ECO:0000259" key="11">
    <source>
        <dbReference type="PROSITE" id="PS50885"/>
    </source>
</evidence>
<dbReference type="PROSITE" id="PS50885">
    <property type="entry name" value="HAMP"/>
    <property type="match status" value="1"/>
</dbReference>
<keyword evidence="4" id="KW-0597">Phosphoprotein</keyword>
<evidence type="ECO:0000313" key="13">
    <source>
        <dbReference type="Proteomes" id="UP000726170"/>
    </source>
</evidence>
<reference evidence="12 13" key="1">
    <citation type="submission" date="2021-06" db="EMBL/GenBank/DDBJ databases">
        <authorList>
            <person name="Sun Q."/>
            <person name="Li D."/>
        </authorList>
    </citation>
    <scope>NUCLEOTIDE SEQUENCE [LARGE SCALE GENOMIC DNA]</scope>
    <source>
        <strain evidence="12 13">MSJ-11</strain>
    </source>
</reference>
<dbReference type="RefSeq" id="WP_216439483.1">
    <property type="nucleotide sequence ID" value="NZ_JAHLQF010000002.1"/>
</dbReference>
<dbReference type="InterPro" id="IPR005467">
    <property type="entry name" value="His_kinase_dom"/>
</dbReference>
<keyword evidence="8" id="KW-0812">Transmembrane</keyword>
<organism evidence="12 13">
    <name type="scientific">Clostridium mobile</name>
    <dbReference type="NCBI Taxonomy" id="2841512"/>
    <lineage>
        <taxon>Bacteria</taxon>
        <taxon>Bacillati</taxon>
        <taxon>Bacillota</taxon>
        <taxon>Clostridia</taxon>
        <taxon>Eubacteriales</taxon>
        <taxon>Clostridiaceae</taxon>
        <taxon>Clostridium</taxon>
    </lineage>
</organism>
<dbReference type="SMART" id="SM00387">
    <property type="entry name" value="HATPase_c"/>
    <property type="match status" value="1"/>
</dbReference>
<feature type="transmembrane region" description="Helical" evidence="8">
    <location>
        <begin position="6"/>
        <end position="30"/>
    </location>
</feature>
<feature type="domain" description="Histidine kinase" evidence="9">
    <location>
        <begin position="356"/>
        <end position="570"/>
    </location>
</feature>
<evidence type="ECO:0000259" key="10">
    <source>
        <dbReference type="PROSITE" id="PS50112"/>
    </source>
</evidence>
<keyword evidence="13" id="KW-1185">Reference proteome</keyword>
<dbReference type="CDD" id="cd06225">
    <property type="entry name" value="HAMP"/>
    <property type="match status" value="1"/>
</dbReference>
<dbReference type="InterPro" id="IPR003660">
    <property type="entry name" value="HAMP_dom"/>
</dbReference>
<gene>
    <name evidence="12" type="ORF">KQI86_11525</name>
</gene>
<dbReference type="CDD" id="cd00075">
    <property type="entry name" value="HATPase"/>
    <property type="match status" value="1"/>
</dbReference>